<sequence length="146" mass="16026">MPSPSPSPKPPAAHSHHARRRGPHPQPITVPDLEVSMSVRPVFLPLADLLTELATHGDCRHDPDLHMGPDAFEDEPPADRRARQDVAREVCESCPVWDLCLDYAMRIPPAHGVWAGLLPYELAALRREARALSASDLSAPDLEEVA</sequence>
<comment type="caution">
    <text evidence="3">The sequence shown here is derived from an EMBL/GenBank/DDBJ whole genome shotgun (WGS) entry which is preliminary data.</text>
</comment>
<dbReference type="Pfam" id="PF02467">
    <property type="entry name" value="Whib"/>
    <property type="match status" value="1"/>
</dbReference>
<feature type="domain" description="4Fe-4S Wbl-type" evidence="2">
    <location>
        <begin position="58"/>
        <end position="124"/>
    </location>
</feature>
<dbReference type="EMBL" id="WBMR01000043">
    <property type="protein sequence ID" value="KAB2380657.1"/>
    <property type="molecule type" value="Genomic_DNA"/>
</dbReference>
<evidence type="ECO:0000313" key="3">
    <source>
        <dbReference type="EMBL" id="KAB2380657.1"/>
    </source>
</evidence>
<dbReference type="InterPro" id="IPR034768">
    <property type="entry name" value="4FE4S_WBL"/>
</dbReference>
<accession>A0A6L3VT52</accession>
<evidence type="ECO:0000256" key="1">
    <source>
        <dbReference type="SAM" id="MobiDB-lite"/>
    </source>
</evidence>
<feature type="compositionally biased region" description="Pro residues" evidence="1">
    <location>
        <begin position="1"/>
        <end position="11"/>
    </location>
</feature>
<name>A0A6L3VT52_9ACTN</name>
<reference evidence="3 4" key="1">
    <citation type="submission" date="2019-09" db="EMBL/GenBank/DDBJ databases">
        <title>Actinomadura physcomitrii sp. nov., a novel actinomycete isolated from moss [Physcomitrium sphaericum (Ludw) Fuernr].</title>
        <authorList>
            <person name="Liu C."/>
            <person name="Zhuang X."/>
        </authorList>
    </citation>
    <scope>NUCLEOTIDE SEQUENCE [LARGE SCALE GENOMIC DNA]</scope>
    <source>
        <strain evidence="3 4">CYP1-1B</strain>
    </source>
</reference>
<feature type="compositionally biased region" description="Basic residues" evidence="1">
    <location>
        <begin position="14"/>
        <end position="23"/>
    </location>
</feature>
<evidence type="ECO:0000259" key="2">
    <source>
        <dbReference type="PROSITE" id="PS51674"/>
    </source>
</evidence>
<dbReference type="Proteomes" id="UP000483004">
    <property type="component" value="Unassembled WGS sequence"/>
</dbReference>
<dbReference type="PROSITE" id="PS51674">
    <property type="entry name" value="4FE4S_WBL"/>
    <property type="match status" value="1"/>
</dbReference>
<feature type="region of interest" description="Disordered" evidence="1">
    <location>
        <begin position="1"/>
        <end position="32"/>
    </location>
</feature>
<protein>
    <submittedName>
        <fullName evidence="3">WhiB family transcriptional regulator</fullName>
    </submittedName>
</protein>
<proteinExistence type="predicted"/>
<dbReference type="AlphaFoldDB" id="A0A6L3VT52"/>
<gene>
    <name evidence="3" type="ORF">F9B16_17290</name>
</gene>
<evidence type="ECO:0000313" key="4">
    <source>
        <dbReference type="Proteomes" id="UP000483004"/>
    </source>
</evidence>
<keyword evidence="4" id="KW-1185">Reference proteome</keyword>
<dbReference type="OrthoDB" id="3479104at2"/>
<feature type="region of interest" description="Disordered" evidence="1">
    <location>
        <begin position="61"/>
        <end position="81"/>
    </location>
</feature>
<organism evidence="3 4">
    <name type="scientific">Actinomadura montaniterrae</name>
    <dbReference type="NCBI Taxonomy" id="1803903"/>
    <lineage>
        <taxon>Bacteria</taxon>
        <taxon>Bacillati</taxon>
        <taxon>Actinomycetota</taxon>
        <taxon>Actinomycetes</taxon>
        <taxon>Streptosporangiales</taxon>
        <taxon>Thermomonosporaceae</taxon>
        <taxon>Actinomadura</taxon>
    </lineage>
</organism>